<organism evidence="1">
    <name type="scientific">bioreactor metagenome</name>
    <dbReference type="NCBI Taxonomy" id="1076179"/>
    <lineage>
        <taxon>unclassified sequences</taxon>
        <taxon>metagenomes</taxon>
        <taxon>ecological metagenomes</taxon>
    </lineage>
</organism>
<sequence>MVEESGLPDVIVERNFLANRYARTGTGIIVIGSSDLRMQNKMFSVCFAILIFVPVNLRLDKVHNCDTKLIRFITHPVPSAFSFFFHENIDTFI</sequence>
<dbReference type="AlphaFoldDB" id="A0A645DIK0"/>
<name>A0A645DIK0_9ZZZZ</name>
<reference evidence="1" key="1">
    <citation type="submission" date="2019-08" db="EMBL/GenBank/DDBJ databases">
        <authorList>
            <person name="Kucharzyk K."/>
            <person name="Murdoch R.W."/>
            <person name="Higgins S."/>
            <person name="Loffler F."/>
        </authorList>
    </citation>
    <scope>NUCLEOTIDE SEQUENCE</scope>
</reference>
<gene>
    <name evidence="1" type="ORF">SDC9_136244</name>
</gene>
<evidence type="ECO:0000313" key="1">
    <source>
        <dbReference type="EMBL" id="MPM89136.1"/>
    </source>
</evidence>
<proteinExistence type="predicted"/>
<dbReference type="EMBL" id="VSSQ01036620">
    <property type="protein sequence ID" value="MPM89136.1"/>
    <property type="molecule type" value="Genomic_DNA"/>
</dbReference>
<accession>A0A645DIK0</accession>
<comment type="caution">
    <text evidence="1">The sequence shown here is derived from an EMBL/GenBank/DDBJ whole genome shotgun (WGS) entry which is preliminary data.</text>
</comment>
<protein>
    <submittedName>
        <fullName evidence="1">Uncharacterized protein</fullName>
    </submittedName>
</protein>